<evidence type="ECO:0000256" key="12">
    <source>
        <dbReference type="ARBA" id="ARBA00023242"/>
    </source>
</evidence>
<evidence type="ECO:0000256" key="9">
    <source>
        <dbReference type="ARBA" id="ARBA00023015"/>
    </source>
</evidence>
<dbReference type="InParanoid" id="A0A2I4CSX9"/>
<feature type="compositionally biased region" description="Basic and acidic residues" evidence="13">
    <location>
        <begin position="43"/>
        <end position="57"/>
    </location>
</feature>
<dbReference type="InterPro" id="IPR057618">
    <property type="entry name" value="Znf_POGZ/Z280C-D-like"/>
</dbReference>
<evidence type="ECO:0000256" key="10">
    <source>
        <dbReference type="ARBA" id="ARBA00023125"/>
    </source>
</evidence>
<evidence type="ECO:0000256" key="3">
    <source>
        <dbReference type="ARBA" id="ARBA00022499"/>
    </source>
</evidence>
<proteinExistence type="predicted"/>
<keyword evidence="6" id="KW-0863">Zinc-finger</keyword>
<comment type="function">
    <text evidence="1">May function as a transcription factor.</text>
</comment>
<feature type="compositionally biased region" description="Polar residues" evidence="13">
    <location>
        <begin position="559"/>
        <end position="569"/>
    </location>
</feature>
<dbReference type="InterPro" id="IPR013087">
    <property type="entry name" value="Znf_C2H2_type"/>
</dbReference>
<evidence type="ECO:0000313" key="15">
    <source>
        <dbReference type="Proteomes" id="UP000192220"/>
    </source>
</evidence>
<feature type="domain" description="C2H2-type" evidence="14">
    <location>
        <begin position="401"/>
        <end position="422"/>
    </location>
</feature>
<dbReference type="RefSeq" id="XP_013883094.1">
    <property type="nucleotide sequence ID" value="XM_014027640.1"/>
</dbReference>
<feature type="region of interest" description="Disordered" evidence="13">
    <location>
        <begin position="38"/>
        <end position="71"/>
    </location>
</feature>
<keyword evidence="10" id="KW-0238">DNA-binding</keyword>
<keyword evidence="9" id="KW-0805">Transcription regulation</keyword>
<keyword evidence="8" id="KW-0832">Ubl conjugation</keyword>
<protein>
    <submittedName>
        <fullName evidence="16">Zinc finger protein 280C isoform X1</fullName>
    </submittedName>
</protein>
<gene>
    <name evidence="16" type="primary">znf280d</name>
</gene>
<dbReference type="Pfam" id="PF25429">
    <property type="entry name" value="zf-POGZ"/>
    <property type="match status" value="1"/>
</dbReference>
<evidence type="ECO:0000256" key="1">
    <source>
        <dbReference type="ARBA" id="ARBA00003729"/>
    </source>
</evidence>
<feature type="compositionally biased region" description="Low complexity" evidence="13">
    <location>
        <begin position="728"/>
        <end position="739"/>
    </location>
</feature>
<keyword evidence="7" id="KW-0862">Zinc</keyword>
<dbReference type="Proteomes" id="UP000192220">
    <property type="component" value="Unplaced"/>
</dbReference>
<dbReference type="InterPro" id="IPR036236">
    <property type="entry name" value="Znf_C2H2_sf"/>
</dbReference>
<dbReference type="CTD" id="54816"/>
<sequence length="812" mass="90153">MSELFMECVEEDLEPWQKPAPQVHLIEDDDDEPIFVGVLSNNQKDDKTKPAPRRKDSVVTQKTKLAPPQSVDVPSPVVLPLSVPVPTAKPAPPTLTTMTPQPVIVNNQGFIVTSPQLTNSNDLIAALGAQYPPGTSFTIVPAPHSQIFQQASSPSVIPGGVHRPQVQQIKNNVVTLSNVQSPAMYSAKPGQQPQLKRPISQSVPGVSMSPAAPVKDNNIVNKNQITVKRALTSQEVDSVVKKTKLDFTPAKVTIRMENGIAKKNCPNCREEFLSEESLKFHIMCCRGIVASQPPSAPSTGPHKIIMLVSDFYYGRFEGDPIKMAAQKTNTTFKCQSCLKVLKNNIRFMNHMKHHLELEKQNSESWESHTTCHHCYRQYMTPFQLQCHIESAHSPIESPTNCKICELAFESEQLLLEHMKTTHKPGEMPYVCQVCNFRSSFFSEVETHFRRVHENTKDMLCPFCLKVVRSCHSYMQHYMKHQKKGIHRCGRCRLNFLTYKEKIDHRTHLHKTFRKPKALEGLPPGTKVTIRASFSGKGPSAMMSPDLSGITIRAEPPSSPSLKASANLSKAKSIFGPKNKNKTDPSKKQQQRRLSRNNLALRNLCIDRDLHTCIECNTVVDHFFSHFPMLTHCGACSYQTSCKASIGNHMIKFHSNISKQRFLRMDQQKKSPGAKLTLICLNCDLLVDASGGDLMTKHLTDKPDHVCQVVQEMADVKAQDKDQNKLHMQLQQPGSSQLLGTEPDEKQTDTDLKSAQSVAAGDAGQLESEGSAEMDASKRKSEEELMQPPAALASPSPGLGLKLAEESEGGSGT</sequence>
<dbReference type="STRING" id="52670.A0A2I4CSX9"/>
<feature type="region of interest" description="Disordered" evidence="13">
    <location>
        <begin position="728"/>
        <end position="812"/>
    </location>
</feature>
<dbReference type="FunFam" id="3.30.160.60:FF:000298">
    <property type="entry name" value="zinc finger protein 280D isoform X1"/>
    <property type="match status" value="1"/>
</dbReference>
<evidence type="ECO:0000256" key="5">
    <source>
        <dbReference type="ARBA" id="ARBA00022737"/>
    </source>
</evidence>
<evidence type="ECO:0000256" key="11">
    <source>
        <dbReference type="ARBA" id="ARBA00023163"/>
    </source>
</evidence>
<keyword evidence="5" id="KW-0677">Repeat</keyword>
<evidence type="ECO:0000256" key="4">
    <source>
        <dbReference type="ARBA" id="ARBA00022723"/>
    </source>
</evidence>
<evidence type="ECO:0000256" key="8">
    <source>
        <dbReference type="ARBA" id="ARBA00022843"/>
    </source>
</evidence>
<dbReference type="GO" id="GO:0000978">
    <property type="term" value="F:RNA polymerase II cis-regulatory region sequence-specific DNA binding"/>
    <property type="evidence" value="ECO:0007669"/>
    <property type="project" value="TreeGrafter"/>
</dbReference>
<dbReference type="GeneID" id="106531720"/>
<dbReference type="SUPFAM" id="SSF57667">
    <property type="entry name" value="beta-beta-alpha zinc fingers"/>
    <property type="match status" value="1"/>
</dbReference>
<keyword evidence="12" id="KW-0539">Nucleus</keyword>
<evidence type="ECO:0000256" key="7">
    <source>
        <dbReference type="ARBA" id="ARBA00022833"/>
    </source>
</evidence>
<evidence type="ECO:0000313" key="16">
    <source>
        <dbReference type="RefSeq" id="XP_013883094.1"/>
    </source>
</evidence>
<feature type="domain" description="C2H2-type" evidence="14">
    <location>
        <begin position="371"/>
        <end position="392"/>
    </location>
</feature>
<feature type="region of interest" description="Disordered" evidence="13">
    <location>
        <begin position="185"/>
        <end position="215"/>
    </location>
</feature>
<dbReference type="GO" id="GO:0005634">
    <property type="term" value="C:nucleus"/>
    <property type="evidence" value="ECO:0007669"/>
    <property type="project" value="UniProtKB-SubCell"/>
</dbReference>
<keyword evidence="4" id="KW-0479">Metal-binding</keyword>
<dbReference type="PANTHER" id="PTHR24388">
    <property type="entry name" value="ZINC FINGER PROTEIN"/>
    <property type="match status" value="1"/>
</dbReference>
<dbReference type="InterPro" id="IPR059074">
    <property type="entry name" value="zf-C2H2_Z280C_D"/>
</dbReference>
<dbReference type="Gene3D" id="3.30.160.60">
    <property type="entry name" value="Classic Zinc Finger"/>
    <property type="match status" value="1"/>
</dbReference>
<keyword evidence="15" id="KW-1185">Reference proteome</keyword>
<evidence type="ECO:0000256" key="2">
    <source>
        <dbReference type="ARBA" id="ARBA00004123"/>
    </source>
</evidence>
<dbReference type="GO" id="GO:0008270">
    <property type="term" value="F:zinc ion binding"/>
    <property type="evidence" value="ECO:0007669"/>
    <property type="project" value="UniProtKB-KW"/>
</dbReference>
<feature type="region of interest" description="Disordered" evidence="13">
    <location>
        <begin position="545"/>
        <end position="593"/>
    </location>
</feature>
<accession>A0A2I4CSX9</accession>
<dbReference type="PROSITE" id="PS00028">
    <property type="entry name" value="ZINC_FINGER_C2H2_1"/>
    <property type="match status" value="3"/>
</dbReference>
<evidence type="ECO:0000256" key="13">
    <source>
        <dbReference type="SAM" id="MobiDB-lite"/>
    </source>
</evidence>
<dbReference type="AlphaFoldDB" id="A0A2I4CSX9"/>
<organism evidence="15 16">
    <name type="scientific">Austrofundulus limnaeus</name>
    <name type="common">Annual killifish</name>
    <dbReference type="NCBI Taxonomy" id="52670"/>
    <lineage>
        <taxon>Eukaryota</taxon>
        <taxon>Metazoa</taxon>
        <taxon>Chordata</taxon>
        <taxon>Craniata</taxon>
        <taxon>Vertebrata</taxon>
        <taxon>Euteleostomi</taxon>
        <taxon>Actinopterygii</taxon>
        <taxon>Neopterygii</taxon>
        <taxon>Teleostei</taxon>
        <taxon>Neoteleostei</taxon>
        <taxon>Acanthomorphata</taxon>
        <taxon>Ovalentaria</taxon>
        <taxon>Atherinomorphae</taxon>
        <taxon>Cyprinodontiformes</taxon>
        <taxon>Rivulidae</taxon>
        <taxon>Austrofundulus</taxon>
    </lineage>
</organism>
<evidence type="ECO:0000256" key="6">
    <source>
        <dbReference type="ARBA" id="ARBA00022771"/>
    </source>
</evidence>
<feature type="domain" description="C2H2-type" evidence="14">
    <location>
        <begin position="334"/>
        <end position="354"/>
    </location>
</feature>
<dbReference type="SMART" id="SM00355">
    <property type="entry name" value="ZnF_C2H2"/>
    <property type="match status" value="8"/>
</dbReference>
<dbReference type="OrthoDB" id="10032537at2759"/>
<reference evidence="16" key="1">
    <citation type="submission" date="2025-08" db="UniProtKB">
        <authorList>
            <consortium name="RefSeq"/>
        </authorList>
    </citation>
    <scope>IDENTIFICATION</scope>
    <source>
        <strain evidence="16">Quisiro</strain>
        <tissue evidence="16">Liver</tissue>
    </source>
</reference>
<feature type="compositionally biased region" description="Basic and acidic residues" evidence="13">
    <location>
        <begin position="742"/>
        <end position="751"/>
    </location>
</feature>
<evidence type="ECO:0000259" key="14">
    <source>
        <dbReference type="PROSITE" id="PS00028"/>
    </source>
</evidence>
<keyword evidence="11" id="KW-0804">Transcription</keyword>
<dbReference type="InterPro" id="IPR050527">
    <property type="entry name" value="Snail/Krueppel_Znf"/>
</dbReference>
<name>A0A2I4CSX9_AUSLI</name>
<keyword evidence="3" id="KW-1017">Isopeptide bond</keyword>
<dbReference type="Pfam" id="PF25414">
    <property type="entry name" value="zf-C2H2_Z280C_D"/>
    <property type="match status" value="1"/>
</dbReference>
<dbReference type="GO" id="GO:0000981">
    <property type="term" value="F:DNA-binding transcription factor activity, RNA polymerase II-specific"/>
    <property type="evidence" value="ECO:0007669"/>
    <property type="project" value="TreeGrafter"/>
</dbReference>
<dbReference type="PANTHER" id="PTHR24388:SF34">
    <property type="entry name" value="ZINC FINGER PROTEIN 280D"/>
    <property type="match status" value="1"/>
</dbReference>
<feature type="compositionally biased region" description="Low complexity" evidence="13">
    <location>
        <begin position="787"/>
        <end position="800"/>
    </location>
</feature>
<comment type="subcellular location">
    <subcellularLocation>
        <location evidence="2">Nucleus</location>
    </subcellularLocation>
</comment>
<feature type="compositionally biased region" description="Polar residues" evidence="13">
    <location>
        <begin position="185"/>
        <end position="204"/>
    </location>
</feature>
<dbReference type="KEGG" id="alim:106531720"/>